<dbReference type="FunFam" id="1.10.510.10:FF:000497">
    <property type="entry name" value="Phosphoinositide 3-kinase regulatory subunit"/>
    <property type="match status" value="1"/>
</dbReference>
<comment type="subcellular location">
    <subcellularLocation>
        <location evidence="1">Cytoplasmic vesicle</location>
        <location evidence="1">Autophagosome</location>
    </subcellularLocation>
</comment>
<keyword evidence="9" id="KW-0067">ATP-binding</keyword>
<evidence type="ECO:0000256" key="7">
    <source>
        <dbReference type="ARBA" id="ARBA00022741"/>
    </source>
</evidence>
<keyword evidence="8" id="KW-0418">Kinase</keyword>
<dbReference type="Ensembl" id="ENSONIT00000063109.1">
    <property type="protein sequence ID" value="ENSONIP00000055099.1"/>
    <property type="gene ID" value="ENSONIG00000002040.2"/>
</dbReference>
<keyword evidence="15" id="KW-1185">Reference proteome</keyword>
<evidence type="ECO:0000256" key="3">
    <source>
        <dbReference type="ARBA" id="ARBA00022527"/>
    </source>
</evidence>
<evidence type="ECO:0000256" key="8">
    <source>
        <dbReference type="ARBA" id="ARBA00022777"/>
    </source>
</evidence>
<evidence type="ECO:0000256" key="4">
    <source>
        <dbReference type="ARBA" id="ARBA00022574"/>
    </source>
</evidence>
<dbReference type="SMART" id="SM00220">
    <property type="entry name" value="S_TKc"/>
    <property type="match status" value="1"/>
</dbReference>
<dbReference type="InterPro" id="IPR000719">
    <property type="entry name" value="Prot_kinase_dom"/>
</dbReference>
<evidence type="ECO:0000313" key="15">
    <source>
        <dbReference type="Proteomes" id="UP000005207"/>
    </source>
</evidence>
<dbReference type="GO" id="GO:0034271">
    <property type="term" value="C:phosphatidylinositol 3-kinase complex, class III, type I"/>
    <property type="evidence" value="ECO:0007669"/>
    <property type="project" value="TreeGrafter"/>
</dbReference>
<dbReference type="InterPro" id="IPR045162">
    <property type="entry name" value="Vps15-like"/>
</dbReference>
<dbReference type="PROSITE" id="PS00108">
    <property type="entry name" value="PROTEIN_KINASE_ST"/>
    <property type="match status" value="1"/>
</dbReference>
<dbReference type="GO" id="GO:0016236">
    <property type="term" value="P:macroautophagy"/>
    <property type="evidence" value="ECO:0007669"/>
    <property type="project" value="InterPro"/>
</dbReference>
<feature type="compositionally biased region" description="Basic and acidic residues" evidence="12">
    <location>
        <begin position="1216"/>
        <end position="1227"/>
    </location>
</feature>
<evidence type="ECO:0000256" key="12">
    <source>
        <dbReference type="SAM" id="MobiDB-lite"/>
    </source>
</evidence>
<reference evidence="14" key="3">
    <citation type="submission" date="2025-09" db="UniProtKB">
        <authorList>
            <consortium name="Ensembl"/>
        </authorList>
    </citation>
    <scope>IDENTIFICATION</scope>
</reference>
<reference evidence="15" key="1">
    <citation type="submission" date="2012-01" db="EMBL/GenBank/DDBJ databases">
        <title>The Genome Sequence of Oreochromis niloticus (Nile Tilapia).</title>
        <authorList>
            <consortium name="Broad Institute Genome Assembly Team"/>
            <consortium name="Broad Institute Sequencing Platform"/>
            <person name="Di Palma F."/>
            <person name="Johnson J."/>
            <person name="Lander E.S."/>
            <person name="Lindblad-Toh K."/>
        </authorList>
    </citation>
    <scope>NUCLEOTIDE SEQUENCE [LARGE SCALE GENOMIC DNA]</scope>
</reference>
<feature type="repeat" description="WD" evidence="11">
    <location>
        <begin position="1226"/>
        <end position="1259"/>
    </location>
</feature>
<keyword evidence="6" id="KW-0677">Repeat</keyword>
<evidence type="ECO:0000256" key="2">
    <source>
        <dbReference type="ARBA" id="ARBA00012513"/>
    </source>
</evidence>
<feature type="compositionally biased region" description="Polar residues" evidence="12">
    <location>
        <begin position="784"/>
        <end position="798"/>
    </location>
</feature>
<dbReference type="GeneTree" id="ENSGT00390000016225"/>
<feature type="repeat" description="WD" evidence="11">
    <location>
        <begin position="886"/>
        <end position="927"/>
    </location>
</feature>
<dbReference type="InterPro" id="IPR016024">
    <property type="entry name" value="ARM-type_fold"/>
</dbReference>
<evidence type="ECO:0000256" key="11">
    <source>
        <dbReference type="PROSITE-ProRule" id="PRU00221"/>
    </source>
</evidence>
<dbReference type="GO" id="GO:0005770">
    <property type="term" value="C:late endosome"/>
    <property type="evidence" value="ECO:0007669"/>
    <property type="project" value="TreeGrafter"/>
</dbReference>
<dbReference type="InterPro" id="IPR011009">
    <property type="entry name" value="Kinase-like_dom_sf"/>
</dbReference>
<dbReference type="SUPFAM" id="SSF50978">
    <property type="entry name" value="WD40 repeat-like"/>
    <property type="match status" value="1"/>
</dbReference>
<dbReference type="InterPro" id="IPR015943">
    <property type="entry name" value="WD40/YVTN_repeat-like_dom_sf"/>
</dbReference>
<dbReference type="PROSITE" id="PS50011">
    <property type="entry name" value="PROTEIN_KINASE_DOM"/>
    <property type="match status" value="1"/>
</dbReference>
<feature type="domain" description="Protein kinase" evidence="13">
    <location>
        <begin position="26"/>
        <end position="319"/>
    </location>
</feature>
<dbReference type="SUPFAM" id="SSF56112">
    <property type="entry name" value="Protein kinase-like (PK-like)"/>
    <property type="match status" value="1"/>
</dbReference>
<reference evidence="14" key="2">
    <citation type="submission" date="2025-08" db="UniProtKB">
        <authorList>
            <consortium name="Ensembl"/>
        </authorList>
    </citation>
    <scope>IDENTIFICATION</scope>
</reference>
<name>A0A669D839_ORENI</name>
<dbReference type="InterPro" id="IPR055231">
    <property type="entry name" value="2AA_helical"/>
</dbReference>
<evidence type="ECO:0000256" key="6">
    <source>
        <dbReference type="ARBA" id="ARBA00022737"/>
    </source>
</evidence>
<dbReference type="FunFam" id="2.130.10.10:FF:000319">
    <property type="entry name" value="Phosphoinositide 3-kinase regulatory subunit 4"/>
    <property type="match status" value="1"/>
</dbReference>
<evidence type="ECO:0000259" key="13">
    <source>
        <dbReference type="PROSITE" id="PS50011"/>
    </source>
</evidence>
<sequence length="1259" mass="141368">MGNQLAGIAPSQILSVDSYFSDIVDHEYDKSLGSTRFFKVARAKHREGLVVVKVFAIQDPSLPLTSYKQELEELKIRLHSCQNCLPFQKTSLTEKAAILFRQYVRDNLYDRISTRPFLNNVEKRWLAFQILNAVDQAHKAGVRHGDIKTENVMVTSWNWVLLTDFASFKPTYLPEDNPADFNYFFDTSRRRTCYIAPERFVDGSMFTTESDQNTPLVDLTNNNQRSRGELKQAMDIFSAGCVIAELFTEGVPLFDLSQLLAYRKGHFQTEQVLMKIEDRSVRELVTQMVQREPEKRLTAEDYLKQQRGKAFPDIFYTFLQPYMAQFAKETFQSADERVLIIRKDLDNILHNLHGGDASREEQGLIVLVSVITSCLQTLRCCDSKLAALELVLHLAPRLSVDVLLDRITPYLLHFCNDPMPRVRAQAVRTLAKVLALVKEVPRNDVNIYPEYILPGIAHLAQDDATIVRLAYAENIAHLAESALRFLELVQENNVNTEQDLSGEDAEEALHPNENYDSELQALHEMVQQKVVTLLSDSENIVKQSLMENGITRLCVFFGRQKANDVLLSHMITFLNDKNDWHLRGAFFDSIVGVAAYVGWQSSSILKPLLQQGLSDTEEFVIYKALNALTCMCHLGLLQKPHIYEFVGDIAPFLCHPNLWIRYGAVGFITVVAQHLNVADVYCKLMPHLNPFITQPIIQGMTEAEEDKLLALKDFMLKSNKAKANMGEQSHAGEAGQTGVIDLAMLGITGRQVDLIKPKAEGEDKRARKHTKQDSTMNEEWKSMFGSQEPPSSQPATVTPPNICTMLRLCRVSTAAPAVPVLQSVASGPAYQRRLNTCKTELQQLVQQKREQCSAERMAKQMMESAEWESRPPPPGWHPKGLLVAHLHEHKAAVNRIRVSDEHSIFATASNDGTVKVWDSQKMEGKTTTTRSVLTYSRIGGHVKTLTFCQGSHYLAVASDNGSIQLLAVEANKPPKSPKVQPFQSRSLDLQEDGCTVDIHHFNSGAQSVLAYATVNGSLVGWDLRSNSNAWTLRHDLRLGLITSFAVDMHQCWLCLGTSSGTMACWDMRFQLPISNHSHPARARIRRLLMHPLYQSSVIAAVQGNNEVSMWDMETGDRKFTLWASSAPPLSEMQPSPHSINGIYCSPADGNPLLLTAGSDMRIRFWDLAYPERSYIVAGGANDSLHCPSVLYSRKIIEGTEVVQEIHSKQKSGVVEDSPRRGPESLPVGHHDIITDIATFQTTQGFIVTSSRDGIVKVWK</sequence>
<dbReference type="GO" id="GO:0045324">
    <property type="term" value="P:late endosome to vacuole transport"/>
    <property type="evidence" value="ECO:0007669"/>
    <property type="project" value="InterPro"/>
</dbReference>
<keyword evidence="4 11" id="KW-0853">WD repeat</keyword>
<dbReference type="Proteomes" id="UP000005207">
    <property type="component" value="Linkage group LG11"/>
</dbReference>
<dbReference type="Gene3D" id="1.25.10.10">
    <property type="entry name" value="Leucine-rich Repeat Variant"/>
    <property type="match status" value="2"/>
</dbReference>
<dbReference type="InterPro" id="IPR008271">
    <property type="entry name" value="Ser/Thr_kinase_AS"/>
</dbReference>
<evidence type="ECO:0000256" key="1">
    <source>
        <dbReference type="ARBA" id="ARBA00004419"/>
    </source>
</evidence>
<protein>
    <recommendedName>
        <fullName evidence="2">non-specific serine/threonine protein kinase</fullName>
        <ecNumber evidence="2">2.7.11.1</ecNumber>
    </recommendedName>
</protein>
<dbReference type="SUPFAM" id="SSF48371">
    <property type="entry name" value="ARM repeat"/>
    <property type="match status" value="1"/>
</dbReference>
<feature type="repeat" description="HEAT" evidence="10">
    <location>
        <begin position="452"/>
        <end position="482"/>
    </location>
</feature>
<organism evidence="14 15">
    <name type="scientific">Oreochromis niloticus</name>
    <name type="common">Nile tilapia</name>
    <name type="synonym">Tilapia nilotica</name>
    <dbReference type="NCBI Taxonomy" id="8128"/>
    <lineage>
        <taxon>Eukaryota</taxon>
        <taxon>Metazoa</taxon>
        <taxon>Chordata</taxon>
        <taxon>Craniata</taxon>
        <taxon>Vertebrata</taxon>
        <taxon>Euteleostomi</taxon>
        <taxon>Actinopterygii</taxon>
        <taxon>Neopterygii</taxon>
        <taxon>Teleostei</taxon>
        <taxon>Neoteleostei</taxon>
        <taxon>Acanthomorphata</taxon>
        <taxon>Ovalentaria</taxon>
        <taxon>Cichlomorphae</taxon>
        <taxon>Cichliformes</taxon>
        <taxon>Cichlidae</taxon>
        <taxon>African cichlids</taxon>
        <taxon>Pseudocrenilabrinae</taxon>
        <taxon>Oreochromini</taxon>
        <taxon>Oreochromis</taxon>
    </lineage>
</organism>
<evidence type="ECO:0000313" key="14">
    <source>
        <dbReference type="Ensembl" id="ENSONIP00000055099.1"/>
    </source>
</evidence>
<evidence type="ECO:0000256" key="9">
    <source>
        <dbReference type="ARBA" id="ARBA00022840"/>
    </source>
</evidence>
<dbReference type="SMART" id="SM00320">
    <property type="entry name" value="WD40"/>
    <property type="match status" value="5"/>
</dbReference>
<dbReference type="GO" id="GO:0005776">
    <property type="term" value="C:autophagosome"/>
    <property type="evidence" value="ECO:0007669"/>
    <property type="project" value="UniProtKB-SubCell"/>
</dbReference>
<dbReference type="Gene3D" id="2.130.10.10">
    <property type="entry name" value="YVTN repeat-like/Quinoprotein amine dehydrogenase"/>
    <property type="match status" value="2"/>
</dbReference>
<dbReference type="InterPro" id="IPR021133">
    <property type="entry name" value="HEAT_type_2"/>
</dbReference>
<gene>
    <name evidence="14" type="primary">PIK3R4</name>
    <name evidence="14" type="synonym">pik3r4</name>
</gene>
<dbReference type="Pfam" id="PF22956">
    <property type="entry name" value="VPS15-like_hel"/>
    <property type="match status" value="1"/>
</dbReference>
<dbReference type="GO" id="GO:0005524">
    <property type="term" value="F:ATP binding"/>
    <property type="evidence" value="ECO:0007669"/>
    <property type="project" value="UniProtKB-KW"/>
</dbReference>
<feature type="region of interest" description="Disordered" evidence="12">
    <location>
        <begin position="1207"/>
        <end position="1227"/>
    </location>
</feature>
<feature type="repeat" description="HEAT" evidence="10">
    <location>
        <begin position="407"/>
        <end position="439"/>
    </location>
</feature>
<dbReference type="CDD" id="cd13980">
    <property type="entry name" value="STKc_Vps15"/>
    <property type="match status" value="1"/>
</dbReference>
<dbReference type="PROSITE" id="PS50077">
    <property type="entry name" value="HEAT_REPEAT"/>
    <property type="match status" value="2"/>
</dbReference>
<dbReference type="FunFam" id="1.25.10.10:FF:000100">
    <property type="entry name" value="phosphoinositide 3-kinase regulatory subunit 4"/>
    <property type="match status" value="1"/>
</dbReference>
<dbReference type="InterPro" id="IPR001680">
    <property type="entry name" value="WD40_rpt"/>
</dbReference>
<dbReference type="FunFam" id="1.25.10.10:FF:000154">
    <property type="entry name" value="Phosphoinositide 3-kinase regulatory subunit 4"/>
    <property type="match status" value="1"/>
</dbReference>
<dbReference type="Pfam" id="PF00069">
    <property type="entry name" value="Pkinase"/>
    <property type="match status" value="1"/>
</dbReference>
<dbReference type="EC" id="2.7.11.1" evidence="2"/>
<keyword evidence="3" id="KW-0723">Serine/threonine-protein kinase</keyword>
<dbReference type="GO" id="GO:0004674">
    <property type="term" value="F:protein serine/threonine kinase activity"/>
    <property type="evidence" value="ECO:0007669"/>
    <property type="project" value="UniProtKB-KW"/>
</dbReference>
<evidence type="ECO:0000256" key="5">
    <source>
        <dbReference type="ARBA" id="ARBA00022679"/>
    </source>
</evidence>
<dbReference type="PANTHER" id="PTHR17583">
    <property type="entry name" value="PHOSPHOINOSITIDE 3-KINASE REGULATORY SUBUNIT 4"/>
    <property type="match status" value="1"/>
</dbReference>
<dbReference type="PROSITE" id="PS50294">
    <property type="entry name" value="WD_REPEATS_REGION"/>
    <property type="match status" value="2"/>
</dbReference>
<feature type="region of interest" description="Disordered" evidence="12">
    <location>
        <begin position="758"/>
        <end position="798"/>
    </location>
</feature>
<dbReference type="PROSITE" id="PS50082">
    <property type="entry name" value="WD_REPEATS_2"/>
    <property type="match status" value="2"/>
</dbReference>
<dbReference type="InterPro" id="IPR036322">
    <property type="entry name" value="WD40_repeat_dom_sf"/>
</dbReference>
<dbReference type="AlphaFoldDB" id="A0A669D839"/>
<accession>A0A669D839</accession>
<proteinExistence type="predicted"/>
<dbReference type="Pfam" id="PF00400">
    <property type="entry name" value="WD40"/>
    <property type="match status" value="2"/>
</dbReference>
<dbReference type="GO" id="GO:0071561">
    <property type="term" value="C:nucleus-vacuole junction"/>
    <property type="evidence" value="ECO:0007669"/>
    <property type="project" value="TreeGrafter"/>
</dbReference>
<dbReference type="PANTHER" id="PTHR17583:SF0">
    <property type="entry name" value="PHOSPHOINOSITIDE 3-KINASE REGULATORY SUBUNIT 4"/>
    <property type="match status" value="1"/>
</dbReference>
<dbReference type="Gene3D" id="1.10.510.10">
    <property type="entry name" value="Transferase(Phosphotransferase) domain 1"/>
    <property type="match status" value="1"/>
</dbReference>
<evidence type="ECO:0000256" key="10">
    <source>
        <dbReference type="PROSITE-ProRule" id="PRU00103"/>
    </source>
</evidence>
<keyword evidence="7" id="KW-0547">Nucleotide-binding</keyword>
<keyword evidence="5" id="KW-0808">Transferase</keyword>
<dbReference type="GO" id="GO:0034272">
    <property type="term" value="C:phosphatidylinositol 3-kinase complex, class III, type II"/>
    <property type="evidence" value="ECO:0007669"/>
    <property type="project" value="TreeGrafter"/>
</dbReference>
<dbReference type="GO" id="GO:0006623">
    <property type="term" value="P:protein targeting to vacuole"/>
    <property type="evidence" value="ECO:0007669"/>
    <property type="project" value="TreeGrafter"/>
</dbReference>
<dbReference type="InterPro" id="IPR011989">
    <property type="entry name" value="ARM-like"/>
</dbReference>